<dbReference type="InterPro" id="IPR036142">
    <property type="entry name" value="ENT_dom-like_sf"/>
</dbReference>
<reference evidence="5 7" key="1">
    <citation type="journal article" date="2015" name="Nat. Commun.">
        <title>Lucilia cuprina genome unlocks parasitic fly biology to underpin future interventions.</title>
        <authorList>
            <person name="Anstead C.A."/>
            <person name="Korhonen P.K."/>
            <person name="Young N.D."/>
            <person name="Hall R.S."/>
            <person name="Jex A.R."/>
            <person name="Murali S.C."/>
            <person name="Hughes D.S."/>
            <person name="Lee S.F."/>
            <person name="Perry T."/>
            <person name="Stroehlein A.J."/>
            <person name="Ansell B.R."/>
            <person name="Breugelmans B."/>
            <person name="Hofmann A."/>
            <person name="Qu J."/>
            <person name="Dugan S."/>
            <person name="Lee S.L."/>
            <person name="Chao H."/>
            <person name="Dinh H."/>
            <person name="Han Y."/>
            <person name="Doddapaneni H.V."/>
            <person name="Worley K.C."/>
            <person name="Muzny D.M."/>
            <person name="Ioannidis P."/>
            <person name="Waterhouse R.M."/>
            <person name="Zdobnov E.M."/>
            <person name="James P.J."/>
            <person name="Bagnall N.H."/>
            <person name="Kotze A.C."/>
            <person name="Gibbs R.A."/>
            <person name="Richards S."/>
            <person name="Batterham P."/>
            <person name="Gasser R.B."/>
        </authorList>
    </citation>
    <scope>NUCLEOTIDE SEQUENCE [LARGE SCALE GENOMIC DNA]</scope>
    <source>
        <strain evidence="5 7">LS</strain>
        <tissue evidence="5">Full body</tissue>
    </source>
</reference>
<dbReference type="Gene3D" id="1.10.1240.40">
    <property type="entry name" value="ENT domain"/>
    <property type="match status" value="1"/>
</dbReference>
<feature type="region of interest" description="Disordered" evidence="3">
    <location>
        <begin position="165"/>
        <end position="239"/>
    </location>
</feature>
<feature type="region of interest" description="Disordered" evidence="3">
    <location>
        <begin position="464"/>
        <end position="498"/>
    </location>
</feature>
<feature type="region of interest" description="Disordered" evidence="3">
    <location>
        <begin position="1426"/>
        <end position="1464"/>
    </location>
</feature>
<dbReference type="EMBL" id="JRES01000626">
    <property type="protein sequence ID" value="KNC29808.1"/>
    <property type="molecule type" value="Genomic_DNA"/>
</dbReference>
<dbReference type="SUPFAM" id="SSF158639">
    <property type="entry name" value="ENT-like"/>
    <property type="match status" value="1"/>
</dbReference>
<feature type="domain" description="ENT" evidence="4">
    <location>
        <begin position="13"/>
        <end position="97"/>
    </location>
</feature>
<feature type="compositionally biased region" description="Polar residues" evidence="3">
    <location>
        <begin position="198"/>
        <end position="211"/>
    </location>
</feature>
<evidence type="ECO:0000256" key="2">
    <source>
        <dbReference type="ARBA" id="ARBA00023242"/>
    </source>
</evidence>
<dbReference type="InterPro" id="IPR005491">
    <property type="entry name" value="ENT_dom"/>
</dbReference>
<dbReference type="SMART" id="SM01191">
    <property type="entry name" value="ENT"/>
    <property type="match status" value="1"/>
</dbReference>
<feature type="compositionally biased region" description="Low complexity" evidence="3">
    <location>
        <begin position="1442"/>
        <end position="1456"/>
    </location>
</feature>
<feature type="region of interest" description="Disordered" evidence="3">
    <location>
        <begin position="1111"/>
        <end position="1149"/>
    </location>
</feature>
<gene>
    <name evidence="6" type="ORF">FF38_05248</name>
    <name evidence="5" type="ORF">FF38_10487</name>
</gene>
<dbReference type="Proteomes" id="UP000037069">
    <property type="component" value="Unassembled WGS sequence"/>
</dbReference>
<dbReference type="OrthoDB" id="10035579at2759"/>
<evidence type="ECO:0000313" key="7">
    <source>
        <dbReference type="Proteomes" id="UP000037069"/>
    </source>
</evidence>
<evidence type="ECO:0000259" key="4">
    <source>
        <dbReference type="PROSITE" id="PS51138"/>
    </source>
</evidence>
<evidence type="ECO:0000313" key="5">
    <source>
        <dbReference type="EMBL" id="KNC27371.1"/>
    </source>
</evidence>
<dbReference type="PANTHER" id="PTHR16500:SF3">
    <property type="entry name" value="BRCA2-INTERACTING TRANSCRIPTIONAL REPRESSOR EMSY"/>
    <property type="match status" value="1"/>
</dbReference>
<feature type="compositionally biased region" description="Acidic residues" evidence="3">
    <location>
        <begin position="1255"/>
        <end position="1273"/>
    </location>
</feature>
<feature type="region of interest" description="Disordered" evidence="3">
    <location>
        <begin position="281"/>
        <end position="323"/>
    </location>
</feature>
<name>A0A0L0C564_LUCCU</name>
<feature type="compositionally biased region" description="Polar residues" evidence="3">
    <location>
        <begin position="474"/>
        <end position="483"/>
    </location>
</feature>
<keyword evidence="2" id="KW-0539">Nucleus</keyword>
<comment type="caution">
    <text evidence="5">The sequence shown here is derived from an EMBL/GenBank/DDBJ whole genome shotgun (WGS) entry which is preliminary data.</text>
</comment>
<comment type="subcellular location">
    <subcellularLocation>
        <location evidence="1">Nucleus</location>
    </subcellularLocation>
</comment>
<dbReference type="EMBL" id="JRES01000905">
    <property type="protein sequence ID" value="KNC27371.1"/>
    <property type="molecule type" value="Genomic_DNA"/>
</dbReference>
<protein>
    <recommendedName>
        <fullName evidence="4">ENT domain-containing protein</fullName>
    </recommendedName>
</protein>
<dbReference type="Pfam" id="PF03735">
    <property type="entry name" value="ENT"/>
    <property type="match status" value="1"/>
</dbReference>
<dbReference type="GO" id="GO:0006355">
    <property type="term" value="P:regulation of DNA-templated transcription"/>
    <property type="evidence" value="ECO:0007669"/>
    <property type="project" value="InterPro"/>
</dbReference>
<sequence length="1464" mass="156308">MWPQALQMTRDECRGILRRLELESYSQVISVFRAQGGLSDAKAKLLEELRGIFHISNERHRAEARRVANDEQLATIAEAISGPNTWQEWSREGRRPYPMLPRVAPQTALALLANNVAEETAQENSKLPYPAETAEAIKEEQQQIEHQKSLEAAVERNNYVVTNDPFKIPEIPQNPKKNLKRNSEHHQNSGAGKKRSTGENSAQQGHTQTARKNYPHITANSPQTNNATSSMNVSGERKQKLNATDQYMEKQRFFHRQHQLAKQKMAKKAAAAAAAANNAAMGIGGGGGTPIKRQATPAKSGRRANQKLQQEQQKQLAMKQLQMDMQQQQQQQQQVPMQIDLTVGGAGATTAAQAILTQQQIDMQFVTYATHHQQPPQQIFMEKDIEMAHSQLTALSATGAATTSAITIPVSSSNQHPPPSLITPLSSPQIAASKRDISKNLNKLQMQQNQQQLTSSVSNIASSLPAPAPIPSHDLQTSLGNILTSSSSSTSTSDKIKPSEKTLISTTPVQKYIVEERQPGVSINLPAGANTGTLVNIQNPHGTSSTTPTHIIQVSNAGQQPQIMSFPQISAAATKLRAVNTTLIAPGTKITSTPTKKVTTSSIGGSSVGASSNINAGALHELANIASTQSQVLHIVEAAGNNNPTNVPHATPLHTPPAVIQIHNTVGTNTATSPDISTASTQSKVLTTKILPLVLSSGTAGNQSNANNTLLNNSTLVMASSPTSSVSSITSTTSTAGGTTIIKNIPSSMVLNTSTANLTPVTVTSTNNPIISTLGAGATVFRKPPNIIKSSVSATTPTKSTSPSSAPHIISNVKLTPVSVNPSSTGTHLTTTSTFKNVLPSTSGMVRTSVKICQSPNGKVFIQPANLVDGSKMKINTGTMSHKIISNTSTANSTATTSSGQRIAIQKVQIIPAPMGSPAPGGAHQGAGNHINTKTGKSNMIFMPTSATNVRPVTLSKMGNNILLKSSANQQMTTTSPTTTIAAAAAGDNTIAKSNIVVLGPSPTTSVKEQLPQGIKLENSQLINEDAPLDILNMPIVMEPGVGVTSSSSAAETVTVLQSNIIDASNVSSSSTLAAPIILDQTHLQQPSKTVVLNVDWEMKLDIEQQNQYNNKNLKQNKRTLSTSSSATTSTSGNQQQTSTSPSSHVIKQKRLNNDYISMELKAKESSNPTIVTATNAANNMIVLDDSFDDVIVEEHEDDASSVTSLDKHSQQQQQQHQQQPSDDIPKILDMQIYQQHDGHDNRIAQITTTTNNNDDVDIDVNDEEGDGDGDDYDEKHQSRQFLTAQESTRTEDIDQTQQLHREEHQQPLQQHAECDIDAGFDETIVTEIDENTAIEYIEEDGTSSNVSTTTTTATTTATSSTILSKKNNMQLKTTTATSTSAATGTVPTTVTTTNLISKQEDIKTSNTISNNYLATSMSGDKISATTTTTATSNENLTIEPTATNATQETTKTANNSATQQVEP</sequence>
<dbReference type="GO" id="GO:0005654">
    <property type="term" value="C:nucleoplasm"/>
    <property type="evidence" value="ECO:0007669"/>
    <property type="project" value="TreeGrafter"/>
</dbReference>
<feature type="compositionally biased region" description="Polar residues" evidence="3">
    <location>
        <begin position="218"/>
        <end position="233"/>
    </location>
</feature>
<dbReference type="PROSITE" id="PS51138">
    <property type="entry name" value="ENT"/>
    <property type="match status" value="1"/>
</dbReference>
<feature type="compositionally biased region" description="Low complexity" evidence="3">
    <location>
        <begin position="306"/>
        <end position="323"/>
    </location>
</feature>
<feature type="region of interest" description="Disordered" evidence="3">
    <location>
        <begin position="1196"/>
        <end position="1225"/>
    </location>
</feature>
<proteinExistence type="predicted"/>
<dbReference type="OMA" id="IEYVDMD"/>
<accession>A0A0L0C564</accession>
<keyword evidence="7" id="KW-1185">Reference proteome</keyword>
<feature type="compositionally biased region" description="Low complexity" evidence="3">
    <location>
        <begin position="1211"/>
        <end position="1220"/>
    </location>
</feature>
<feature type="region of interest" description="Disordered" evidence="3">
    <location>
        <begin position="1248"/>
        <end position="1309"/>
    </location>
</feature>
<feature type="compositionally biased region" description="Low complexity" evidence="3">
    <location>
        <begin position="1111"/>
        <end position="1144"/>
    </location>
</feature>
<dbReference type="STRING" id="7375.A0A0L0C564"/>
<evidence type="ECO:0000313" key="6">
    <source>
        <dbReference type="EMBL" id="KNC29808.1"/>
    </source>
</evidence>
<dbReference type="InterPro" id="IPR033482">
    <property type="entry name" value="EMSY"/>
</dbReference>
<evidence type="ECO:0000256" key="3">
    <source>
        <dbReference type="SAM" id="MobiDB-lite"/>
    </source>
</evidence>
<organism evidence="5 7">
    <name type="scientific">Lucilia cuprina</name>
    <name type="common">Green bottle fly</name>
    <name type="synonym">Australian sheep blowfly</name>
    <dbReference type="NCBI Taxonomy" id="7375"/>
    <lineage>
        <taxon>Eukaryota</taxon>
        <taxon>Metazoa</taxon>
        <taxon>Ecdysozoa</taxon>
        <taxon>Arthropoda</taxon>
        <taxon>Hexapoda</taxon>
        <taxon>Insecta</taxon>
        <taxon>Pterygota</taxon>
        <taxon>Neoptera</taxon>
        <taxon>Endopterygota</taxon>
        <taxon>Diptera</taxon>
        <taxon>Brachycera</taxon>
        <taxon>Muscomorpha</taxon>
        <taxon>Oestroidea</taxon>
        <taxon>Calliphoridae</taxon>
        <taxon>Luciliinae</taxon>
        <taxon>Lucilia</taxon>
    </lineage>
</organism>
<feature type="compositionally biased region" description="Low complexity" evidence="3">
    <location>
        <begin position="484"/>
        <end position="493"/>
    </location>
</feature>
<dbReference type="PANTHER" id="PTHR16500">
    <property type="entry name" value="BRCA2-INTERACTING TRANSCRIPTIONAL REPRESSOR EMSY"/>
    <property type="match status" value="1"/>
</dbReference>
<evidence type="ECO:0000256" key="1">
    <source>
        <dbReference type="ARBA" id="ARBA00004123"/>
    </source>
</evidence>